<dbReference type="EMBL" id="QRNJ01000042">
    <property type="protein sequence ID" value="RHK37733.1"/>
    <property type="molecule type" value="Genomic_DNA"/>
</dbReference>
<reference evidence="6 9" key="1">
    <citation type="submission" date="2015-09" db="EMBL/GenBank/DDBJ databases">
        <authorList>
            <consortium name="Pathogen Informatics"/>
        </authorList>
    </citation>
    <scope>NUCLEOTIDE SEQUENCE [LARGE SCALE GENOMIC DNA]</scope>
    <source>
        <strain evidence="6 9">2789STDY5834966</strain>
    </source>
</reference>
<dbReference type="PANTHER" id="PTHR46847">
    <property type="entry name" value="D-ALLOSE-BINDING PERIPLASMIC PROTEIN-RELATED"/>
    <property type="match status" value="1"/>
</dbReference>
<dbReference type="OrthoDB" id="1771098at2"/>
<reference evidence="10 11" key="2">
    <citation type="submission" date="2018-08" db="EMBL/GenBank/DDBJ databases">
        <title>A genome reference for cultivated species of the human gut microbiota.</title>
        <authorList>
            <person name="Zou Y."/>
            <person name="Xue W."/>
            <person name="Luo G."/>
        </authorList>
    </citation>
    <scope>NUCLEOTIDE SEQUENCE [LARGE SCALE GENOMIC DNA]</scope>
    <source>
        <strain evidence="8 11">AF31-17AC</strain>
        <strain evidence="7 10">AF45-14BH</strain>
    </source>
</reference>
<evidence type="ECO:0000313" key="6">
    <source>
        <dbReference type="EMBL" id="CUM93258.1"/>
    </source>
</evidence>
<dbReference type="RefSeq" id="WP_005347730.1">
    <property type="nucleotide sequence ID" value="NZ_CALLAX010000054.1"/>
</dbReference>
<evidence type="ECO:0000313" key="9">
    <source>
        <dbReference type="Proteomes" id="UP000095390"/>
    </source>
</evidence>
<feature type="transmembrane region" description="Helical" evidence="4">
    <location>
        <begin position="7"/>
        <end position="28"/>
    </location>
</feature>
<evidence type="ECO:0000256" key="3">
    <source>
        <dbReference type="ARBA" id="ARBA00022729"/>
    </source>
</evidence>
<evidence type="ECO:0000313" key="10">
    <source>
        <dbReference type="Proteomes" id="UP000283497"/>
    </source>
</evidence>
<dbReference type="Proteomes" id="UP000095390">
    <property type="component" value="Unassembled WGS sequence"/>
</dbReference>
<evidence type="ECO:0000313" key="11">
    <source>
        <dbReference type="Proteomes" id="UP000283700"/>
    </source>
</evidence>
<dbReference type="InterPro" id="IPR025997">
    <property type="entry name" value="SBP_2_dom"/>
</dbReference>
<dbReference type="Pfam" id="PF13407">
    <property type="entry name" value="Peripla_BP_4"/>
    <property type="match status" value="1"/>
</dbReference>
<dbReference type="InterPro" id="IPR028082">
    <property type="entry name" value="Peripla_BP_I"/>
</dbReference>
<feature type="domain" description="Periplasmic binding protein" evidence="5">
    <location>
        <begin position="38"/>
        <end position="289"/>
    </location>
</feature>
<dbReference type="PANTHER" id="PTHR46847:SF1">
    <property type="entry name" value="D-ALLOSE-BINDING PERIPLASMIC PROTEIN-RELATED"/>
    <property type="match status" value="1"/>
</dbReference>
<sequence>MKNGKRSFILTEIILGMLVVILAFFMLYNKNEDKTERIAVIIPDIEESQWSAFKYGLKMASQEYGVNTILISKSNINLSEDEMEVVKQEIDKGADAIIVKMTGNSNEYSQLKKIQKKVPIMLAGESLAETKKQSDIPVTEPDQYEMGVALVQKLLEKNNGNLSGKKIGIFLENSNSEADLNRREGVCDTLKGTGAEIVWTVSRDEEIKRNTTLQSQRKVDIVLALDDTSFVEAGESVKQNNLYGAIVYGIGNSTEAVYYLDARWAECLIVPDEFTAGYQCVAETVNALRKTFYQMKNQEVPYTVLTRDNLFSKENQDLLFTLSK</sequence>
<keyword evidence="4" id="KW-0812">Transmembrane</keyword>
<keyword evidence="4" id="KW-0472">Membrane</keyword>
<accession>A0A173SVT2</accession>
<evidence type="ECO:0000256" key="1">
    <source>
        <dbReference type="ARBA" id="ARBA00004196"/>
    </source>
</evidence>
<proteinExistence type="inferred from homology"/>
<dbReference type="EMBL" id="QRQO01000047">
    <property type="protein sequence ID" value="RHN10425.1"/>
    <property type="molecule type" value="Genomic_DNA"/>
</dbReference>
<name>A0A173SVT2_9FIRM</name>
<dbReference type="GO" id="GO:0030246">
    <property type="term" value="F:carbohydrate binding"/>
    <property type="evidence" value="ECO:0007669"/>
    <property type="project" value="UniProtKB-ARBA"/>
</dbReference>
<dbReference type="Gene3D" id="3.40.50.2300">
    <property type="match status" value="2"/>
</dbReference>
<keyword evidence="3" id="KW-0732">Signal</keyword>
<dbReference type="Proteomes" id="UP000283700">
    <property type="component" value="Unassembled WGS sequence"/>
</dbReference>
<keyword evidence="4" id="KW-1133">Transmembrane helix</keyword>
<comment type="subcellular location">
    <subcellularLocation>
        <location evidence="1">Cell envelope</location>
    </subcellularLocation>
</comment>
<gene>
    <name evidence="7" type="ORF">DW068_10905</name>
    <name evidence="8" type="ORF">DWZ29_13250</name>
    <name evidence="6" type="ORF">ERS852578_01159</name>
</gene>
<dbReference type="EMBL" id="CYYC01000011">
    <property type="protein sequence ID" value="CUM93258.1"/>
    <property type="molecule type" value="Genomic_DNA"/>
</dbReference>
<comment type="similarity">
    <text evidence="2">Belongs to the bacterial solute-binding protein 2 family.</text>
</comment>
<dbReference type="AlphaFoldDB" id="A0A173SVT2"/>
<protein>
    <submittedName>
        <fullName evidence="7">Sugar ABC transporter substrate-binding protein</fullName>
    </submittedName>
    <submittedName>
        <fullName evidence="6">TMAO reductase system periplasmic protein TorT</fullName>
    </submittedName>
</protein>
<evidence type="ECO:0000313" key="8">
    <source>
        <dbReference type="EMBL" id="RHN10425.1"/>
    </source>
</evidence>
<dbReference type="GO" id="GO:0030313">
    <property type="term" value="C:cell envelope"/>
    <property type="evidence" value="ECO:0007669"/>
    <property type="project" value="UniProtKB-SubCell"/>
</dbReference>
<dbReference type="GeneID" id="75047443"/>
<organism evidence="6 9">
    <name type="scientific">Anaerobutyricum hallii</name>
    <dbReference type="NCBI Taxonomy" id="39488"/>
    <lineage>
        <taxon>Bacteria</taxon>
        <taxon>Bacillati</taxon>
        <taxon>Bacillota</taxon>
        <taxon>Clostridia</taxon>
        <taxon>Lachnospirales</taxon>
        <taxon>Lachnospiraceae</taxon>
        <taxon>Anaerobutyricum</taxon>
    </lineage>
</organism>
<evidence type="ECO:0000313" key="7">
    <source>
        <dbReference type="EMBL" id="RHK37733.1"/>
    </source>
</evidence>
<dbReference type="SUPFAM" id="SSF53822">
    <property type="entry name" value="Periplasmic binding protein-like I"/>
    <property type="match status" value="1"/>
</dbReference>
<evidence type="ECO:0000256" key="2">
    <source>
        <dbReference type="ARBA" id="ARBA00007639"/>
    </source>
</evidence>
<dbReference type="Proteomes" id="UP000283497">
    <property type="component" value="Unassembled WGS sequence"/>
</dbReference>
<evidence type="ECO:0000256" key="4">
    <source>
        <dbReference type="SAM" id="Phobius"/>
    </source>
</evidence>
<evidence type="ECO:0000259" key="5">
    <source>
        <dbReference type="Pfam" id="PF13407"/>
    </source>
</evidence>